<dbReference type="AlphaFoldDB" id="A0A4Z2GLG8"/>
<gene>
    <name evidence="2" type="ORF">EYF80_036151</name>
</gene>
<dbReference type="EMBL" id="SRLO01000510">
    <property type="protein sequence ID" value="TNN53643.1"/>
    <property type="molecule type" value="Genomic_DNA"/>
</dbReference>
<reference evidence="2 3" key="1">
    <citation type="submission" date="2019-03" db="EMBL/GenBank/DDBJ databases">
        <title>First draft genome of Liparis tanakae, snailfish: a comprehensive survey of snailfish specific genes.</title>
        <authorList>
            <person name="Kim W."/>
            <person name="Song I."/>
            <person name="Jeong J.-H."/>
            <person name="Kim D."/>
            <person name="Kim S."/>
            <person name="Ryu S."/>
            <person name="Song J.Y."/>
            <person name="Lee S.K."/>
        </authorList>
    </citation>
    <scope>NUCLEOTIDE SEQUENCE [LARGE SCALE GENOMIC DNA]</scope>
    <source>
        <tissue evidence="2">Muscle</tissue>
    </source>
</reference>
<feature type="compositionally biased region" description="Polar residues" evidence="1">
    <location>
        <begin position="92"/>
        <end position="112"/>
    </location>
</feature>
<comment type="caution">
    <text evidence="2">The sequence shown here is derived from an EMBL/GenBank/DDBJ whole genome shotgun (WGS) entry which is preliminary data.</text>
</comment>
<dbReference type="Proteomes" id="UP000314294">
    <property type="component" value="Unassembled WGS sequence"/>
</dbReference>
<sequence length="118" mass="12661">MESTEKQLHSSLLRDEFNQSGEAPAVSEIVHLLPCQIALNQGNPSVQSLWRPLHPIDGPGWRSARDTLSMVSGLRGHMASVMDVGVGGRGQTADSDANKTHGTSESTISWTAADSEEH</sequence>
<evidence type="ECO:0000256" key="1">
    <source>
        <dbReference type="SAM" id="MobiDB-lite"/>
    </source>
</evidence>
<accession>A0A4Z2GLG8</accession>
<name>A0A4Z2GLG8_9TELE</name>
<evidence type="ECO:0000313" key="3">
    <source>
        <dbReference type="Proteomes" id="UP000314294"/>
    </source>
</evidence>
<organism evidence="2 3">
    <name type="scientific">Liparis tanakae</name>
    <name type="common">Tanaka's snailfish</name>
    <dbReference type="NCBI Taxonomy" id="230148"/>
    <lineage>
        <taxon>Eukaryota</taxon>
        <taxon>Metazoa</taxon>
        <taxon>Chordata</taxon>
        <taxon>Craniata</taxon>
        <taxon>Vertebrata</taxon>
        <taxon>Euteleostomi</taxon>
        <taxon>Actinopterygii</taxon>
        <taxon>Neopterygii</taxon>
        <taxon>Teleostei</taxon>
        <taxon>Neoteleostei</taxon>
        <taxon>Acanthomorphata</taxon>
        <taxon>Eupercaria</taxon>
        <taxon>Perciformes</taxon>
        <taxon>Cottioidei</taxon>
        <taxon>Cottales</taxon>
        <taxon>Liparidae</taxon>
        <taxon>Liparis</taxon>
    </lineage>
</organism>
<proteinExistence type="predicted"/>
<protein>
    <submittedName>
        <fullName evidence="2">Uncharacterized protein</fullName>
    </submittedName>
</protein>
<keyword evidence="3" id="KW-1185">Reference proteome</keyword>
<evidence type="ECO:0000313" key="2">
    <source>
        <dbReference type="EMBL" id="TNN53643.1"/>
    </source>
</evidence>
<feature type="region of interest" description="Disordered" evidence="1">
    <location>
        <begin position="85"/>
        <end position="118"/>
    </location>
</feature>